<dbReference type="PATRIC" id="fig|565050.3.peg.544"/>
<dbReference type="KEGG" id="ccs:CCNA_00551"/>
<gene>
    <name evidence="1" type="ordered locus">CCNA_00551</name>
</gene>
<dbReference type="RefSeq" id="WP_010918405.1">
    <property type="nucleotide sequence ID" value="NC_011916.1"/>
</dbReference>
<dbReference type="Proteomes" id="UP000001364">
    <property type="component" value="Chromosome"/>
</dbReference>
<organism evidence="1 2">
    <name type="scientific">Caulobacter vibrioides (strain NA1000 / CB15N)</name>
    <name type="common">Caulobacter crescentus</name>
    <dbReference type="NCBI Taxonomy" id="565050"/>
    <lineage>
        <taxon>Bacteria</taxon>
        <taxon>Pseudomonadati</taxon>
        <taxon>Pseudomonadota</taxon>
        <taxon>Alphaproteobacteria</taxon>
        <taxon>Caulobacterales</taxon>
        <taxon>Caulobacteraceae</taxon>
        <taxon>Caulobacter</taxon>
    </lineage>
</organism>
<dbReference type="RefSeq" id="YP_002515924.1">
    <property type="nucleotide sequence ID" value="NC_011916.1"/>
</dbReference>
<dbReference type="OrthoDB" id="7549698at2"/>
<keyword evidence="2" id="KW-1185">Reference proteome</keyword>
<dbReference type="AlphaFoldDB" id="A0A0H3C734"/>
<accession>A0A0H3C734</accession>
<evidence type="ECO:0000313" key="1">
    <source>
        <dbReference type="EMBL" id="ACL94016.1"/>
    </source>
</evidence>
<dbReference type="GeneID" id="7332241"/>
<dbReference type="HOGENOM" id="CLU_1923802_0_0_5"/>
<protein>
    <submittedName>
        <fullName evidence="1">Uncharacterized protein</fullName>
    </submittedName>
</protein>
<proteinExistence type="predicted"/>
<dbReference type="EMBL" id="CP001340">
    <property type="protein sequence ID" value="ACL94016.1"/>
    <property type="molecule type" value="Genomic_DNA"/>
</dbReference>
<evidence type="ECO:0000313" key="2">
    <source>
        <dbReference type="Proteomes" id="UP000001364"/>
    </source>
</evidence>
<sequence length="146" mass="16610">MSEEYANARAASRYATDYILRWVEIANEVHGSDLLYALVFTTLWAGNCSHIRGGHYADIDEVPPDHERRPLTVRQVADSLDLPYETVRRRFVEMLERGMAQRVGREGFIVPQSALAKPEVLQGLRRSHQSLTRFLKDLKSIGIEAA</sequence>
<name>A0A0H3C734_CAUVN</name>
<reference evidence="1 2" key="1">
    <citation type="journal article" date="2010" name="J. Bacteriol.">
        <title>The genetic basis of laboratory adaptation in Caulobacter crescentus.</title>
        <authorList>
            <person name="Marks M.E."/>
            <person name="Castro-Rojas C.M."/>
            <person name="Teiling C."/>
            <person name="Du L."/>
            <person name="Kapatral V."/>
            <person name="Walunas T.L."/>
            <person name="Crosson S."/>
        </authorList>
    </citation>
    <scope>NUCLEOTIDE SEQUENCE [LARGE SCALE GENOMIC DNA]</scope>
    <source>
        <strain evidence="2">NA1000 / CB15N</strain>
    </source>
</reference>
<dbReference type="SMR" id="A0A0H3C734"/>